<dbReference type="Proteomes" id="UP001314796">
    <property type="component" value="Unassembled WGS sequence"/>
</dbReference>
<dbReference type="RefSeq" id="WP_204402795.1">
    <property type="nucleotide sequence ID" value="NZ_JAFBEE010000013.1"/>
</dbReference>
<comment type="caution">
    <text evidence="9">The sequence shown here is derived from an EMBL/GenBank/DDBJ whole genome shotgun (WGS) entry which is preliminary data.</text>
</comment>
<evidence type="ECO:0000256" key="6">
    <source>
        <dbReference type="ARBA" id="ARBA00022989"/>
    </source>
</evidence>
<name>A0ABS2NRB7_9FIRM</name>
<evidence type="ECO:0000256" key="2">
    <source>
        <dbReference type="ARBA" id="ARBA00022654"/>
    </source>
</evidence>
<evidence type="ECO:0000313" key="10">
    <source>
        <dbReference type="Proteomes" id="UP001314796"/>
    </source>
</evidence>
<evidence type="ECO:0000256" key="4">
    <source>
        <dbReference type="ARBA" id="ARBA00022692"/>
    </source>
</evidence>
<feature type="transmembrane region" description="Helical" evidence="8">
    <location>
        <begin position="42"/>
        <end position="67"/>
    </location>
</feature>
<keyword evidence="10" id="KW-1185">Reference proteome</keyword>
<keyword evidence="3" id="KW-0645">Protease</keyword>
<keyword evidence="1" id="KW-1003">Cell membrane</keyword>
<protein>
    <submittedName>
        <fullName evidence="9">Accessory gene regulator B</fullName>
    </submittedName>
</protein>
<gene>
    <name evidence="9" type="ORF">JOC73_002070</name>
</gene>
<dbReference type="SMART" id="SM00793">
    <property type="entry name" value="AgrB"/>
    <property type="match status" value="1"/>
</dbReference>
<reference evidence="9 10" key="1">
    <citation type="submission" date="2021-01" db="EMBL/GenBank/DDBJ databases">
        <title>Genomic Encyclopedia of Type Strains, Phase IV (KMG-IV): sequencing the most valuable type-strain genomes for metagenomic binning, comparative biology and taxonomic classification.</title>
        <authorList>
            <person name="Goeker M."/>
        </authorList>
    </citation>
    <scope>NUCLEOTIDE SEQUENCE [LARGE SCALE GENOMIC DNA]</scope>
    <source>
        <strain evidence="9 10">DSM 25890</strain>
    </source>
</reference>
<proteinExistence type="predicted"/>
<feature type="transmembrane region" description="Helical" evidence="8">
    <location>
        <begin position="145"/>
        <end position="162"/>
    </location>
</feature>
<keyword evidence="4 8" id="KW-0812">Transmembrane</keyword>
<organism evidence="9 10">
    <name type="scientific">Alkaliphilus hydrothermalis</name>
    <dbReference type="NCBI Taxonomy" id="1482730"/>
    <lineage>
        <taxon>Bacteria</taxon>
        <taxon>Bacillati</taxon>
        <taxon>Bacillota</taxon>
        <taxon>Clostridia</taxon>
        <taxon>Peptostreptococcales</taxon>
        <taxon>Natronincolaceae</taxon>
        <taxon>Alkaliphilus</taxon>
    </lineage>
</organism>
<dbReference type="InterPro" id="IPR006741">
    <property type="entry name" value="AgrB"/>
</dbReference>
<feature type="transmembrane region" description="Helical" evidence="8">
    <location>
        <begin position="79"/>
        <end position="100"/>
    </location>
</feature>
<sequence length="198" mass="22654">MIEKISKRLTIRLIDEGVVSLDEFEIYHYGMQLLLATLMEGFGLLILGILTGKVIETVLFVLMFGLLRIFAGGIHAGSYLKCFIVTAIVVFIGVQVVEILQYNFGFNFMLIMLIITNTIVYIFSPIDSPNKPLTDGEKVKNRRRSLLITFVGALIIVFFYKINPNLKYYLFIITFALFSESLTLIRVSRDKYFLLEVK</sequence>
<keyword evidence="2" id="KW-0673">Quorum sensing</keyword>
<evidence type="ECO:0000256" key="3">
    <source>
        <dbReference type="ARBA" id="ARBA00022670"/>
    </source>
</evidence>
<accession>A0ABS2NRB7</accession>
<evidence type="ECO:0000313" key="9">
    <source>
        <dbReference type="EMBL" id="MBM7615500.1"/>
    </source>
</evidence>
<keyword evidence="7 8" id="KW-0472">Membrane</keyword>
<keyword evidence="5" id="KW-0378">Hydrolase</keyword>
<dbReference type="EMBL" id="JAFBEE010000013">
    <property type="protein sequence ID" value="MBM7615500.1"/>
    <property type="molecule type" value="Genomic_DNA"/>
</dbReference>
<dbReference type="Pfam" id="PF04647">
    <property type="entry name" value="AgrB"/>
    <property type="match status" value="1"/>
</dbReference>
<evidence type="ECO:0000256" key="8">
    <source>
        <dbReference type="SAM" id="Phobius"/>
    </source>
</evidence>
<evidence type="ECO:0000256" key="7">
    <source>
        <dbReference type="ARBA" id="ARBA00023136"/>
    </source>
</evidence>
<evidence type="ECO:0000256" key="5">
    <source>
        <dbReference type="ARBA" id="ARBA00022801"/>
    </source>
</evidence>
<feature type="transmembrane region" description="Helical" evidence="8">
    <location>
        <begin position="168"/>
        <end position="188"/>
    </location>
</feature>
<keyword evidence="6 8" id="KW-1133">Transmembrane helix</keyword>
<evidence type="ECO:0000256" key="1">
    <source>
        <dbReference type="ARBA" id="ARBA00022475"/>
    </source>
</evidence>
<feature type="transmembrane region" description="Helical" evidence="8">
    <location>
        <begin position="106"/>
        <end position="124"/>
    </location>
</feature>